<keyword evidence="2" id="KW-1185">Reference proteome</keyword>
<organism evidence="1 2">
    <name type="scientific">Pseudomonas phage vB_PaeM_PA5oct</name>
    <dbReference type="NCBI Taxonomy" id="2163605"/>
    <lineage>
        <taxon>Viruses</taxon>
        <taxon>Duplodnaviria</taxon>
        <taxon>Heunggongvirae</taxon>
        <taxon>Uroviricota</taxon>
        <taxon>Caudoviricetes</taxon>
        <taxon>Arenbergviridae</taxon>
        <taxon>Wroclawvirus</taxon>
        <taxon>Wroclawvirus PA5oct</taxon>
    </lineage>
</organism>
<gene>
    <name evidence="1" type="ORF">EST35_0461</name>
</gene>
<evidence type="ECO:0000313" key="2">
    <source>
        <dbReference type="Proteomes" id="UP000316733"/>
    </source>
</evidence>
<sequence length="40" mass="4762">MSDNTNTDRYSYSVQIMSDTNRSYSIQIMSELYSTYFGEY</sequence>
<reference evidence="2" key="1">
    <citation type="journal article" date="2020" name="bioRxiv">
        <title>Integrative omics analysis of Pseudomonas aeruginosa virus PA5oct highlights the molecular complexity of jumbo phages.</title>
        <authorList>
            <person name="Lood C."/>
            <person name="Danis-Wlodarczyk K."/>
            <person name="Blasdel B.G."/>
            <person name="Jang H.B."/>
            <person name="Vandenheuvel D."/>
            <person name="Briers Y."/>
            <person name="Noben J.-P."/>
            <person name="van Noort V."/>
            <person name="Drulis-Kawa Z."/>
            <person name="Lavigne R."/>
        </authorList>
    </citation>
    <scope>NUCLEOTIDE SEQUENCE [LARGE SCALE GENOMIC DNA]</scope>
</reference>
<accession>A0A4Y5JVD3</accession>
<evidence type="ECO:0000313" key="1">
    <source>
        <dbReference type="EMBL" id="QCG76329.1"/>
    </source>
</evidence>
<protein>
    <submittedName>
        <fullName evidence="1">Uncharacterized protein</fullName>
    </submittedName>
</protein>
<name>A0A4Y5JVD3_9CAUD</name>
<dbReference type="EMBL" id="MK797984">
    <property type="protein sequence ID" value="QCG76329.1"/>
    <property type="molecule type" value="Genomic_DNA"/>
</dbReference>
<dbReference type="Proteomes" id="UP000316733">
    <property type="component" value="Segment"/>
</dbReference>
<proteinExistence type="predicted"/>